<evidence type="ECO:0000259" key="1">
    <source>
        <dbReference type="PROSITE" id="PS51203"/>
    </source>
</evidence>
<comment type="caution">
    <text evidence="2">The sequence shown here is derived from an EMBL/GenBank/DDBJ whole genome shotgun (WGS) entry which is preliminary data.</text>
</comment>
<evidence type="ECO:0000313" key="2">
    <source>
        <dbReference type="EMBL" id="GMI41544.1"/>
    </source>
</evidence>
<dbReference type="GO" id="GO:0005737">
    <property type="term" value="C:cytoplasm"/>
    <property type="evidence" value="ECO:0007669"/>
    <property type="project" value="TreeGrafter"/>
</dbReference>
<dbReference type="SUPFAM" id="SSF49764">
    <property type="entry name" value="HSP20-like chaperones"/>
    <property type="match status" value="1"/>
</dbReference>
<dbReference type="CDD" id="cd06467">
    <property type="entry name" value="p23_NUDC_like"/>
    <property type="match status" value="1"/>
</dbReference>
<dbReference type="Gene3D" id="2.60.40.790">
    <property type="match status" value="1"/>
</dbReference>
<dbReference type="InterPro" id="IPR007052">
    <property type="entry name" value="CS_dom"/>
</dbReference>
<keyword evidence="3" id="KW-1185">Reference proteome</keyword>
<proteinExistence type="predicted"/>
<dbReference type="AlphaFoldDB" id="A0A9W7L9E6"/>
<protein>
    <recommendedName>
        <fullName evidence="1">CS domain-containing protein</fullName>
    </recommendedName>
</protein>
<dbReference type="GO" id="GO:0051082">
    <property type="term" value="F:unfolded protein binding"/>
    <property type="evidence" value="ECO:0007669"/>
    <property type="project" value="TreeGrafter"/>
</dbReference>
<dbReference type="GO" id="GO:0006457">
    <property type="term" value="P:protein folding"/>
    <property type="evidence" value="ECO:0007669"/>
    <property type="project" value="TreeGrafter"/>
</dbReference>
<reference evidence="3" key="1">
    <citation type="journal article" date="2023" name="Commun. Biol.">
        <title>Genome analysis of Parmales, the sister group of diatoms, reveals the evolutionary specialization of diatoms from phago-mixotrophs to photoautotrophs.</title>
        <authorList>
            <person name="Ban H."/>
            <person name="Sato S."/>
            <person name="Yoshikawa S."/>
            <person name="Yamada K."/>
            <person name="Nakamura Y."/>
            <person name="Ichinomiya M."/>
            <person name="Sato N."/>
            <person name="Blanc-Mathieu R."/>
            <person name="Endo H."/>
            <person name="Kuwata A."/>
            <person name="Ogata H."/>
        </authorList>
    </citation>
    <scope>NUCLEOTIDE SEQUENCE [LARGE SCALE GENOMIC DNA]</scope>
</reference>
<dbReference type="InterPro" id="IPR008978">
    <property type="entry name" value="HSP20-like_chaperone"/>
</dbReference>
<dbReference type="Proteomes" id="UP001165065">
    <property type="component" value="Unassembled WGS sequence"/>
</dbReference>
<dbReference type="EMBL" id="BRYA01000153">
    <property type="protein sequence ID" value="GMI41544.1"/>
    <property type="molecule type" value="Genomic_DNA"/>
</dbReference>
<organism evidence="2 3">
    <name type="scientific">Triparma columacea</name>
    <dbReference type="NCBI Taxonomy" id="722753"/>
    <lineage>
        <taxon>Eukaryota</taxon>
        <taxon>Sar</taxon>
        <taxon>Stramenopiles</taxon>
        <taxon>Ochrophyta</taxon>
        <taxon>Bolidophyceae</taxon>
        <taxon>Parmales</taxon>
        <taxon>Triparmaceae</taxon>
        <taxon>Triparma</taxon>
    </lineage>
</organism>
<dbReference type="Pfam" id="PF04969">
    <property type="entry name" value="CS"/>
    <property type="match status" value="1"/>
</dbReference>
<name>A0A9W7L9E6_9STRA</name>
<dbReference type="PROSITE" id="PS51203">
    <property type="entry name" value="CS"/>
    <property type="match status" value="1"/>
</dbReference>
<accession>A0A9W7L9E6</accession>
<dbReference type="OrthoDB" id="496827at2759"/>
<feature type="domain" description="CS" evidence="1">
    <location>
        <begin position="224"/>
        <end position="311"/>
    </location>
</feature>
<dbReference type="InterPro" id="IPR037898">
    <property type="entry name" value="NudC_fam"/>
</dbReference>
<gene>
    <name evidence="2" type="ORF">TrCOL_g6502</name>
</gene>
<dbReference type="PANTHER" id="PTHR12356">
    <property type="entry name" value="NUCLEAR MOVEMENT PROTEIN NUDC"/>
    <property type="match status" value="1"/>
</dbReference>
<evidence type="ECO:0000313" key="3">
    <source>
        <dbReference type="Proteomes" id="UP001165065"/>
    </source>
</evidence>
<sequence length="312" mass="33185">MAELIESSSTTSSDFKYVKIPSDPNLPIEQLSASKAGGLQNDEMIKLAKQYFTSTTNTQTDPEQDKAMAASIRAEAIKAGANPAQLSAVNDAALLALHNSTTCEITCLTLPVAANSKTGVSMYTDDKGRGKGLGTNVRASELARTCGNPDADIKGDAFVSRYIDDEEGDVWERVDFEVKEAQGETGWTEIGKGRGGSLSNVMQGGGGAMEMGRAQGQNAPDVVRKGDGYEWTENPEEVEIRWGVGGGVKGRDVKVKFGARKLKVEVRGEVKVEGELGGAVVIDECTWCVEGEELVVTLGKREGGTMWGVAVK</sequence>